<evidence type="ECO:0000313" key="1">
    <source>
        <dbReference type="EMBL" id="MFD2829280.1"/>
    </source>
</evidence>
<dbReference type="RefSeq" id="WP_377771147.1">
    <property type="nucleotide sequence ID" value="NZ_JBHUOQ010000001.1"/>
</dbReference>
<evidence type="ECO:0000313" key="2">
    <source>
        <dbReference type="Proteomes" id="UP001597519"/>
    </source>
</evidence>
<protein>
    <submittedName>
        <fullName evidence="1">Uncharacterized protein</fullName>
    </submittedName>
</protein>
<comment type="caution">
    <text evidence="1">The sequence shown here is derived from an EMBL/GenBank/DDBJ whole genome shotgun (WGS) entry which is preliminary data.</text>
</comment>
<dbReference type="EMBL" id="JBHUOQ010000001">
    <property type="protein sequence ID" value="MFD2829280.1"/>
    <property type="molecule type" value="Genomic_DNA"/>
</dbReference>
<gene>
    <name evidence="1" type="ORF">ACFSX4_02300</name>
</gene>
<keyword evidence="2" id="KW-1185">Reference proteome</keyword>
<dbReference type="Proteomes" id="UP001597519">
    <property type="component" value="Unassembled WGS sequence"/>
</dbReference>
<sequence>MKNNYDSLFRKFLGEVLEAEHEFGAPLYVVRGEGTDGYDPIIDYFFSHKESLAVDGTVEQKTIAGAIEEFSSHVVPLEFK</sequence>
<name>A0ABW5WR54_9STAP</name>
<organism evidence="1 2">
    <name type="scientific">Corticicoccus populi</name>
    <dbReference type="NCBI Taxonomy" id="1812821"/>
    <lineage>
        <taxon>Bacteria</taxon>
        <taxon>Bacillati</taxon>
        <taxon>Bacillota</taxon>
        <taxon>Bacilli</taxon>
        <taxon>Bacillales</taxon>
        <taxon>Staphylococcaceae</taxon>
        <taxon>Corticicoccus</taxon>
    </lineage>
</organism>
<accession>A0ABW5WR54</accession>
<reference evidence="2" key="1">
    <citation type="journal article" date="2019" name="Int. J. Syst. Evol. Microbiol.">
        <title>The Global Catalogue of Microorganisms (GCM) 10K type strain sequencing project: providing services to taxonomists for standard genome sequencing and annotation.</title>
        <authorList>
            <consortium name="The Broad Institute Genomics Platform"/>
            <consortium name="The Broad Institute Genome Sequencing Center for Infectious Disease"/>
            <person name="Wu L."/>
            <person name="Ma J."/>
        </authorList>
    </citation>
    <scope>NUCLEOTIDE SEQUENCE [LARGE SCALE GENOMIC DNA]</scope>
    <source>
        <strain evidence="2">KCTC 33575</strain>
    </source>
</reference>
<proteinExistence type="predicted"/>